<dbReference type="Gene3D" id="3.40.50.300">
    <property type="entry name" value="P-loop containing nucleotide triphosphate hydrolases"/>
    <property type="match status" value="1"/>
</dbReference>
<dbReference type="PROSITE" id="PS50893">
    <property type="entry name" value="ABC_TRANSPORTER_2"/>
    <property type="match status" value="1"/>
</dbReference>
<keyword evidence="2" id="KW-0547">Nucleotide-binding</keyword>
<comment type="caution">
    <text evidence="6">The sequence shown here is derived from an EMBL/GenBank/DDBJ whole genome shotgun (WGS) entry which is preliminary data.</text>
</comment>
<sequence length="198" mass="20418">MLSRGLECDGVRVGEVLRGVGLTVAPGEVVALTAPSGAGKSTLLRAIVRLVALDGGMVSLDGVDVATLDPRVLRRRVGLVAQRPVMLPGTVADNLAYGLDASPDLAAALDAAGLDAEFANRDASRLSGGEQARVAIARALTRTPEVLLLDEPTTGLDAPLAEAIGHHVRGLAHNGLAVCLTSHDRAVVSSWADREVEL</sequence>
<evidence type="ECO:0000256" key="4">
    <source>
        <dbReference type="ARBA" id="ARBA00022967"/>
    </source>
</evidence>
<dbReference type="GO" id="GO:0005524">
    <property type="term" value="F:ATP binding"/>
    <property type="evidence" value="ECO:0007669"/>
    <property type="project" value="UniProtKB-KW"/>
</dbReference>
<dbReference type="SUPFAM" id="SSF52540">
    <property type="entry name" value="P-loop containing nucleoside triphosphate hydrolases"/>
    <property type="match status" value="1"/>
</dbReference>
<gene>
    <name evidence="6" type="ORF">C8N24_1847</name>
</gene>
<evidence type="ECO:0000259" key="5">
    <source>
        <dbReference type="PROSITE" id="PS50893"/>
    </source>
</evidence>
<protein>
    <submittedName>
        <fullName evidence="6">Phosphate ABC transporter ATP-binding protein (PhoT family)</fullName>
    </submittedName>
</protein>
<dbReference type="PROSITE" id="PS00211">
    <property type="entry name" value="ABC_TRANSPORTER_1"/>
    <property type="match status" value="1"/>
</dbReference>
<dbReference type="PANTHER" id="PTHR43423:SF1">
    <property type="entry name" value="ABC TRANSPORTER I FAMILY MEMBER 17"/>
    <property type="match status" value="1"/>
</dbReference>
<dbReference type="Proteomes" id="UP000278962">
    <property type="component" value="Unassembled WGS sequence"/>
</dbReference>
<name>A0A660LAI1_9ACTN</name>
<evidence type="ECO:0000256" key="1">
    <source>
        <dbReference type="ARBA" id="ARBA00022448"/>
    </source>
</evidence>
<dbReference type="EMBL" id="RBIL01000001">
    <property type="protein sequence ID" value="RKQ92008.1"/>
    <property type="molecule type" value="Genomic_DNA"/>
</dbReference>
<dbReference type="AlphaFoldDB" id="A0A660LAI1"/>
<evidence type="ECO:0000313" key="7">
    <source>
        <dbReference type="Proteomes" id="UP000278962"/>
    </source>
</evidence>
<accession>A0A660LAI1</accession>
<dbReference type="GO" id="GO:0016887">
    <property type="term" value="F:ATP hydrolysis activity"/>
    <property type="evidence" value="ECO:0007669"/>
    <property type="project" value="InterPro"/>
</dbReference>
<keyword evidence="3 6" id="KW-0067">ATP-binding</keyword>
<dbReference type="Pfam" id="PF00005">
    <property type="entry name" value="ABC_tran"/>
    <property type="match status" value="1"/>
</dbReference>
<reference evidence="6 7" key="1">
    <citation type="submission" date="2018-10" db="EMBL/GenBank/DDBJ databases">
        <title>Genomic Encyclopedia of Archaeal and Bacterial Type Strains, Phase II (KMG-II): from individual species to whole genera.</title>
        <authorList>
            <person name="Goeker M."/>
        </authorList>
    </citation>
    <scope>NUCLEOTIDE SEQUENCE [LARGE SCALE GENOMIC DNA]</scope>
    <source>
        <strain evidence="6 7">DSM 14954</strain>
    </source>
</reference>
<dbReference type="InterPro" id="IPR017871">
    <property type="entry name" value="ABC_transporter-like_CS"/>
</dbReference>
<evidence type="ECO:0000313" key="6">
    <source>
        <dbReference type="EMBL" id="RKQ92008.1"/>
    </source>
</evidence>
<keyword evidence="1" id="KW-0813">Transport</keyword>
<organism evidence="6 7">
    <name type="scientific">Solirubrobacter pauli</name>
    <dbReference type="NCBI Taxonomy" id="166793"/>
    <lineage>
        <taxon>Bacteria</taxon>
        <taxon>Bacillati</taxon>
        <taxon>Actinomycetota</taxon>
        <taxon>Thermoleophilia</taxon>
        <taxon>Solirubrobacterales</taxon>
        <taxon>Solirubrobacteraceae</taxon>
        <taxon>Solirubrobacter</taxon>
    </lineage>
</organism>
<dbReference type="PANTHER" id="PTHR43423">
    <property type="entry name" value="ABC TRANSPORTER I FAMILY MEMBER 17"/>
    <property type="match status" value="1"/>
</dbReference>
<dbReference type="RefSeq" id="WP_121249751.1">
    <property type="nucleotide sequence ID" value="NZ_RBIL01000001.1"/>
</dbReference>
<dbReference type="InterPro" id="IPR027417">
    <property type="entry name" value="P-loop_NTPase"/>
</dbReference>
<evidence type="ECO:0000256" key="3">
    <source>
        <dbReference type="ARBA" id="ARBA00022840"/>
    </source>
</evidence>
<feature type="domain" description="ABC transporter" evidence="5">
    <location>
        <begin position="1"/>
        <end position="198"/>
    </location>
</feature>
<dbReference type="SMART" id="SM00382">
    <property type="entry name" value="AAA"/>
    <property type="match status" value="1"/>
</dbReference>
<evidence type="ECO:0000256" key="2">
    <source>
        <dbReference type="ARBA" id="ARBA00022741"/>
    </source>
</evidence>
<dbReference type="InterPro" id="IPR003593">
    <property type="entry name" value="AAA+_ATPase"/>
</dbReference>
<keyword evidence="7" id="KW-1185">Reference proteome</keyword>
<dbReference type="OrthoDB" id="8481147at2"/>
<keyword evidence="4" id="KW-1278">Translocase</keyword>
<proteinExistence type="predicted"/>
<dbReference type="InterPro" id="IPR003439">
    <property type="entry name" value="ABC_transporter-like_ATP-bd"/>
</dbReference>